<dbReference type="GO" id="GO:0006261">
    <property type="term" value="P:DNA-templated DNA replication"/>
    <property type="evidence" value="ECO:0007669"/>
    <property type="project" value="InterPro"/>
</dbReference>
<dbReference type="EMBL" id="JAKUCV010004767">
    <property type="protein sequence ID" value="KAJ4834152.1"/>
    <property type="molecule type" value="Genomic_DNA"/>
</dbReference>
<reference evidence="1" key="2">
    <citation type="journal article" date="2023" name="Plants (Basel)">
        <title>Annotation of the Turnera subulata (Passifloraceae) Draft Genome Reveals the S-Locus Evolved after the Divergence of Turneroideae from Passifloroideae in a Stepwise Manner.</title>
        <authorList>
            <person name="Henning P.M."/>
            <person name="Roalson E.H."/>
            <person name="Mir W."/>
            <person name="McCubbin A.G."/>
            <person name="Shore J.S."/>
        </authorList>
    </citation>
    <scope>NUCLEOTIDE SEQUENCE</scope>
    <source>
        <strain evidence="1">F60SS</strain>
    </source>
</reference>
<accession>A0A9Q0JAJ3</accession>
<comment type="caution">
    <text evidence="1">The sequence shown here is derived from an EMBL/GenBank/DDBJ whole genome shotgun (WGS) entry which is preliminary data.</text>
</comment>
<dbReference type="Gene3D" id="1.10.8.60">
    <property type="match status" value="1"/>
</dbReference>
<evidence type="ECO:0000313" key="1">
    <source>
        <dbReference type="EMBL" id="KAJ4834152.1"/>
    </source>
</evidence>
<sequence>MIGSLRKKVQKKFKIRGYTLKVEALEEILGFIETLVDPKYGAEEKAEAEDDALELLLDYFQSQSQKLGLKSSILDKEPLQRVISDLLNADAAVPQAEDGAVSALRITDAFVVPKFRYDPIKKQFYQDKGPLPIHGDASAKASLYRDRFLLLFQRVSRDQHFAKSTFDSEISDYGSCEIVPIQSLVGQSGRRWVMGLISQLEDGHFYLEDLTASVEIDFSIAISF</sequence>
<organism evidence="1 2">
    <name type="scientific">Turnera subulata</name>
    <dbReference type="NCBI Taxonomy" id="218843"/>
    <lineage>
        <taxon>Eukaryota</taxon>
        <taxon>Viridiplantae</taxon>
        <taxon>Streptophyta</taxon>
        <taxon>Embryophyta</taxon>
        <taxon>Tracheophyta</taxon>
        <taxon>Spermatophyta</taxon>
        <taxon>Magnoliopsida</taxon>
        <taxon>eudicotyledons</taxon>
        <taxon>Gunneridae</taxon>
        <taxon>Pentapetalae</taxon>
        <taxon>rosids</taxon>
        <taxon>fabids</taxon>
        <taxon>Malpighiales</taxon>
        <taxon>Passifloraceae</taxon>
        <taxon>Turnera</taxon>
    </lineage>
</organism>
<evidence type="ECO:0000313" key="2">
    <source>
        <dbReference type="Proteomes" id="UP001141552"/>
    </source>
</evidence>
<dbReference type="InterPro" id="IPR016266">
    <property type="entry name" value="POLE2"/>
</dbReference>
<dbReference type="AlphaFoldDB" id="A0A9Q0JAJ3"/>
<protein>
    <recommendedName>
        <fullName evidence="3">DNA polymerase epsilon subunit B N-terminal domain-containing protein</fullName>
    </recommendedName>
</protein>
<dbReference type="GO" id="GO:0003677">
    <property type="term" value="F:DNA binding"/>
    <property type="evidence" value="ECO:0007669"/>
    <property type="project" value="InterPro"/>
</dbReference>
<keyword evidence="2" id="KW-1185">Reference proteome</keyword>
<dbReference type="OrthoDB" id="10254730at2759"/>
<dbReference type="GO" id="GO:0042276">
    <property type="term" value="P:error-prone translesion synthesis"/>
    <property type="evidence" value="ECO:0007669"/>
    <property type="project" value="TreeGrafter"/>
</dbReference>
<reference evidence="1" key="1">
    <citation type="submission" date="2022-02" db="EMBL/GenBank/DDBJ databases">
        <authorList>
            <person name="Henning P.M."/>
            <person name="McCubbin A.G."/>
            <person name="Shore J.S."/>
        </authorList>
    </citation>
    <scope>NUCLEOTIDE SEQUENCE</scope>
    <source>
        <strain evidence="1">F60SS</strain>
        <tissue evidence="1">Leaves</tissue>
    </source>
</reference>
<evidence type="ECO:0008006" key="3">
    <source>
        <dbReference type="Google" id="ProtNLM"/>
    </source>
</evidence>
<gene>
    <name evidence="1" type="ORF">Tsubulata_051336</name>
</gene>
<dbReference type="GO" id="GO:0008622">
    <property type="term" value="C:epsilon DNA polymerase complex"/>
    <property type="evidence" value="ECO:0007669"/>
    <property type="project" value="InterPro"/>
</dbReference>
<dbReference type="Proteomes" id="UP001141552">
    <property type="component" value="Unassembled WGS sequence"/>
</dbReference>
<name>A0A9Q0JAJ3_9ROSI</name>
<dbReference type="PANTHER" id="PTHR12708:SF0">
    <property type="entry name" value="DNA POLYMERASE EPSILON SUBUNIT 2"/>
    <property type="match status" value="1"/>
</dbReference>
<proteinExistence type="predicted"/>
<dbReference type="PANTHER" id="PTHR12708">
    <property type="entry name" value="DNA POLYMERASE EPSILON SUBUNIT B"/>
    <property type="match status" value="1"/>
</dbReference>